<dbReference type="Proteomes" id="UP000002033">
    <property type="component" value="Chromosome"/>
</dbReference>
<name>D8JQ40_HYPDA</name>
<protein>
    <submittedName>
        <fullName evidence="1">Uncharacterized protein</fullName>
    </submittedName>
</protein>
<accession>D8JQ40</accession>
<dbReference type="KEGG" id="hdn:Hden_0134"/>
<dbReference type="STRING" id="582899.Hden_0134"/>
<reference evidence="1" key="1">
    <citation type="submission" date="2010-06" db="EMBL/GenBank/DDBJ databases">
        <title>Complete sequence of Hyphomicrobium denitrificans ATCC 51888.</title>
        <authorList>
            <consortium name="US DOE Joint Genome Institute"/>
            <person name="Lucas S."/>
            <person name="Copeland A."/>
            <person name="Lapidus A."/>
            <person name="Cheng J.-F."/>
            <person name="Bruce D."/>
            <person name="Goodwin L."/>
            <person name="Pitluck S."/>
            <person name="Held B."/>
            <person name="Detter J.C."/>
            <person name="Han C."/>
            <person name="Tapia R."/>
            <person name="Land M."/>
            <person name="Hauser L."/>
            <person name="Kyrpides N."/>
            <person name="Ivanova N."/>
            <person name="Brown P.J.B."/>
            <person name="Brun Y.V."/>
            <person name="Woyke T."/>
        </authorList>
    </citation>
    <scope>NUCLEOTIDE SEQUENCE</scope>
    <source>
        <strain evidence="1">ATCC 51888</strain>
    </source>
</reference>
<sequence length="115" mass="12586">MLTVKYIEPDGPERVFAIKEIEFLENRLLCQSLVTEIGRVPSKGRLRFIYADGSDYYVYGGTVCAMNENGKTVAKYDLGGEKHHAECTVTYSDLKSAGAAILGNADPQLRGGIPL</sequence>
<dbReference type="KEGG" id="hdn:Hden_1554"/>
<evidence type="ECO:0000313" key="2">
    <source>
        <dbReference type="EMBL" id="ADJ23366.1"/>
    </source>
</evidence>
<gene>
    <name evidence="1" type="ordered locus">Hden_0134</name>
    <name evidence="2" type="ordered locus">Hden_1554</name>
</gene>
<dbReference type="EMBL" id="CP002083">
    <property type="protein sequence ID" value="ADJ21961.1"/>
    <property type="molecule type" value="Genomic_DNA"/>
</dbReference>
<keyword evidence="3" id="KW-1185">Reference proteome</keyword>
<evidence type="ECO:0000313" key="3">
    <source>
        <dbReference type="Proteomes" id="UP000002033"/>
    </source>
</evidence>
<dbReference type="EMBL" id="CP002083">
    <property type="protein sequence ID" value="ADJ23366.1"/>
    <property type="molecule type" value="Genomic_DNA"/>
</dbReference>
<dbReference type="RefSeq" id="WP_013214180.1">
    <property type="nucleotide sequence ID" value="NC_014313.1"/>
</dbReference>
<reference evidence="3" key="2">
    <citation type="journal article" date="2011" name="J. Bacteriol.">
        <title>Genome sequences of eight morphologically diverse alphaproteobacteria.</title>
        <authorList>
            <consortium name="US DOE Joint Genome Institute"/>
            <person name="Brown P.J."/>
            <person name="Kysela D.T."/>
            <person name="Buechlein A."/>
            <person name="Hemmerich C."/>
            <person name="Brun Y.V."/>
        </authorList>
    </citation>
    <scope>NUCLEOTIDE SEQUENCE [LARGE SCALE GENOMIC DNA]</scope>
    <source>
        <strain evidence="3">ATCC 51888 / DSM 1869 / NCIB 11706 / TK 0415</strain>
    </source>
</reference>
<evidence type="ECO:0000313" key="1">
    <source>
        <dbReference type="EMBL" id="ADJ21961.1"/>
    </source>
</evidence>
<organism evidence="1 3">
    <name type="scientific">Hyphomicrobium denitrificans (strain ATCC 51888 / DSM 1869 / NCIMB 11706 / TK 0415)</name>
    <dbReference type="NCBI Taxonomy" id="582899"/>
    <lineage>
        <taxon>Bacteria</taxon>
        <taxon>Pseudomonadati</taxon>
        <taxon>Pseudomonadota</taxon>
        <taxon>Alphaproteobacteria</taxon>
        <taxon>Hyphomicrobiales</taxon>
        <taxon>Hyphomicrobiaceae</taxon>
        <taxon>Hyphomicrobium</taxon>
    </lineage>
</organism>
<dbReference type="HOGENOM" id="CLU_2105647_0_0_5"/>
<dbReference type="AlphaFoldDB" id="D8JQ40"/>
<proteinExistence type="predicted"/>